<comment type="pathway">
    <text evidence="2">Quinol/quinone metabolism; menaquinone biosynthesis.</text>
</comment>
<dbReference type="Proteomes" id="UP000238358">
    <property type="component" value="Chromosome"/>
</dbReference>
<dbReference type="EMBL" id="JABBJH010000004">
    <property type="protein sequence ID" value="NMK38657.1"/>
    <property type="molecule type" value="Genomic_DNA"/>
</dbReference>
<dbReference type="GeneID" id="97491598"/>
<dbReference type="PANTHER" id="PTHR13929">
    <property type="entry name" value="1,4-DIHYDROXY-2-NAPHTHOATE OCTAPRENYLTRANSFERASE"/>
    <property type="match status" value="1"/>
</dbReference>
<organism evidence="10 12">
    <name type="scientific">Megasphaera elsdenii</name>
    <dbReference type="NCBI Taxonomy" id="907"/>
    <lineage>
        <taxon>Bacteria</taxon>
        <taxon>Bacillati</taxon>
        <taxon>Bacillota</taxon>
        <taxon>Negativicutes</taxon>
        <taxon>Veillonellales</taxon>
        <taxon>Veillonellaceae</taxon>
        <taxon>Megasphaera</taxon>
    </lineage>
</organism>
<evidence type="ECO:0000313" key="10">
    <source>
        <dbReference type="EMBL" id="NMK38657.1"/>
    </source>
</evidence>
<evidence type="ECO:0000256" key="3">
    <source>
        <dbReference type="ARBA" id="ARBA00022428"/>
    </source>
</evidence>
<evidence type="ECO:0000313" key="11">
    <source>
        <dbReference type="Proteomes" id="UP000238358"/>
    </source>
</evidence>
<feature type="transmembrane region" description="Helical" evidence="8">
    <location>
        <begin position="177"/>
        <end position="196"/>
    </location>
</feature>
<dbReference type="UniPathway" id="UPA00079"/>
<dbReference type="PANTHER" id="PTHR13929:SF0">
    <property type="entry name" value="UBIA PRENYLTRANSFERASE DOMAIN-CONTAINING PROTEIN 1"/>
    <property type="match status" value="1"/>
</dbReference>
<dbReference type="SMR" id="A0A269TGL2"/>
<evidence type="ECO:0000256" key="5">
    <source>
        <dbReference type="ARBA" id="ARBA00022692"/>
    </source>
</evidence>
<feature type="transmembrane region" description="Helical" evidence="8">
    <location>
        <begin position="225"/>
        <end position="244"/>
    </location>
</feature>
<dbReference type="OrthoDB" id="9767568at2"/>
<name>A0A269TGL2_MEGEL</name>
<sequence>MEQQHCLTPKLAVRLAAPHTWLASVYPAVFGELYCLLKGYPLTGTLAITLFWACVFMQSAVNTLNDYFDFVKGTDTADDNVEVSDAVLVYENIKPGQALALGLGYLVAAGLLALPALVTAGPAPLIIGVIGAIAVWTYSGGILPISYLPIGEFVSGFVMGGLIPMGIVAAVSSTFDFSVLPAALPFIISIGLIMMTNNTSDIEKDRQAKRRTLPALLGRTKAVRLYRAAVWIWMALICLLPVWYIGWWGLISPAFFIVFARHTFVNLLQSPLEPQGRVKQMKGIITANLFGNGAYLLALAMVLFGGGTFG</sequence>
<feature type="transmembrane region" description="Helical" evidence="8">
    <location>
        <begin position="289"/>
        <end position="309"/>
    </location>
</feature>
<dbReference type="GO" id="GO:0042371">
    <property type="term" value="P:vitamin K biosynthetic process"/>
    <property type="evidence" value="ECO:0007669"/>
    <property type="project" value="TreeGrafter"/>
</dbReference>
<reference evidence="9 11" key="1">
    <citation type="journal article" date="2018" name="Genome Announc.">
        <title>Complete genomes of two Megasphaera elsdenii strains, NCIMB 702410 and ATCC 25940.</title>
        <authorList>
            <person name="Hatmaker E.A."/>
            <person name="O'Dell K."/>
            <person name="Riley L.A."/>
            <person name="Klingeman D.M."/>
            <person name="Guss A.M."/>
        </authorList>
    </citation>
    <scope>NUCLEOTIDE SEQUENCE [LARGE SCALE GENOMIC DNA]</scope>
    <source>
        <strain evidence="9 11">NCIMB702410</strain>
    </source>
</reference>
<evidence type="ECO:0000256" key="6">
    <source>
        <dbReference type="ARBA" id="ARBA00022989"/>
    </source>
</evidence>
<gene>
    <name evidence="9" type="ORF">C6Y28_05700</name>
    <name evidence="10" type="ORF">HG933_04580</name>
</gene>
<proteinExistence type="predicted"/>
<keyword evidence="6 8" id="KW-1133">Transmembrane helix</keyword>
<dbReference type="Pfam" id="PF01040">
    <property type="entry name" value="UbiA"/>
    <property type="match status" value="1"/>
</dbReference>
<feature type="transmembrane region" description="Helical" evidence="8">
    <location>
        <begin position="123"/>
        <end position="143"/>
    </location>
</feature>
<dbReference type="GO" id="GO:0004659">
    <property type="term" value="F:prenyltransferase activity"/>
    <property type="evidence" value="ECO:0007669"/>
    <property type="project" value="InterPro"/>
</dbReference>
<dbReference type="Gene3D" id="1.10.357.140">
    <property type="entry name" value="UbiA prenyltransferase"/>
    <property type="match status" value="1"/>
</dbReference>
<dbReference type="InterPro" id="IPR026046">
    <property type="entry name" value="UBIAD1"/>
</dbReference>
<protein>
    <submittedName>
        <fullName evidence="9 10">Prenyltransferase</fullName>
    </submittedName>
</protein>
<keyword evidence="5 8" id="KW-0812">Transmembrane</keyword>
<keyword evidence="7 8" id="KW-0472">Membrane</keyword>
<dbReference type="GO" id="GO:0016020">
    <property type="term" value="C:membrane"/>
    <property type="evidence" value="ECO:0007669"/>
    <property type="project" value="UniProtKB-SubCell"/>
</dbReference>
<evidence type="ECO:0000313" key="12">
    <source>
        <dbReference type="Proteomes" id="UP000536773"/>
    </source>
</evidence>
<keyword evidence="3" id="KW-0474">Menaquinone biosynthesis</keyword>
<evidence type="ECO:0000256" key="4">
    <source>
        <dbReference type="ARBA" id="ARBA00022679"/>
    </source>
</evidence>
<dbReference type="PIRSF" id="PIRSF005355">
    <property type="entry name" value="UBIAD1"/>
    <property type="match status" value="1"/>
</dbReference>
<evidence type="ECO:0000256" key="7">
    <source>
        <dbReference type="ARBA" id="ARBA00023136"/>
    </source>
</evidence>
<comment type="subcellular location">
    <subcellularLocation>
        <location evidence="1">Membrane</location>
        <topology evidence="1">Multi-pass membrane protein</topology>
    </subcellularLocation>
</comment>
<evidence type="ECO:0000256" key="1">
    <source>
        <dbReference type="ARBA" id="ARBA00004141"/>
    </source>
</evidence>
<dbReference type="Proteomes" id="UP000536773">
    <property type="component" value="Unassembled WGS sequence"/>
</dbReference>
<feature type="transmembrane region" description="Helical" evidence="8">
    <location>
        <begin position="98"/>
        <end position="117"/>
    </location>
</feature>
<accession>A0A269TGL2</accession>
<evidence type="ECO:0000313" key="9">
    <source>
        <dbReference type="EMBL" id="AVO27137.1"/>
    </source>
</evidence>
<dbReference type="EMBL" id="CP027569">
    <property type="protein sequence ID" value="AVO27137.1"/>
    <property type="molecule type" value="Genomic_DNA"/>
</dbReference>
<evidence type="ECO:0000256" key="2">
    <source>
        <dbReference type="ARBA" id="ARBA00004863"/>
    </source>
</evidence>
<dbReference type="RefSeq" id="WP_014015612.1">
    <property type="nucleotide sequence ID" value="NZ_CABMON010000003.1"/>
</dbReference>
<keyword evidence="4 10" id="KW-0808">Transferase</keyword>
<evidence type="ECO:0000256" key="8">
    <source>
        <dbReference type="SAM" id="Phobius"/>
    </source>
</evidence>
<dbReference type="InterPro" id="IPR000537">
    <property type="entry name" value="UbiA_prenyltransferase"/>
</dbReference>
<dbReference type="AlphaFoldDB" id="A0A269TGL2"/>
<dbReference type="InterPro" id="IPR044878">
    <property type="entry name" value="UbiA_sf"/>
</dbReference>
<dbReference type="GO" id="GO:0009234">
    <property type="term" value="P:menaquinone biosynthetic process"/>
    <property type="evidence" value="ECO:0007669"/>
    <property type="project" value="UniProtKB-UniPathway"/>
</dbReference>
<reference evidence="10 12" key="2">
    <citation type="submission" date="2020-04" db="EMBL/GenBank/DDBJ databases">
        <authorList>
            <person name="Hitch T.C.A."/>
            <person name="Wylensek D."/>
            <person name="Clavel T."/>
        </authorList>
    </citation>
    <scope>NUCLEOTIDE SEQUENCE [LARGE SCALE GENOMIC DNA]</scope>
    <source>
        <strain evidence="10 12">WCA-386-APC-2A</strain>
    </source>
</reference>
<feature type="transmembrane region" description="Helical" evidence="8">
    <location>
        <begin position="150"/>
        <end position="171"/>
    </location>
</feature>
<dbReference type="CDD" id="cd13962">
    <property type="entry name" value="PT_UbiA_UBIAD1"/>
    <property type="match status" value="1"/>
</dbReference>